<evidence type="ECO:0000259" key="1">
    <source>
        <dbReference type="Pfam" id="PF13336"/>
    </source>
</evidence>
<dbReference type="InterPro" id="IPR037171">
    <property type="entry name" value="NagB/RpiA_transferase-like"/>
</dbReference>
<dbReference type="Gene3D" id="3.40.1080.20">
    <property type="entry name" value="Acetyl-CoA hydrolase/transferase C-terminal domain"/>
    <property type="match status" value="1"/>
</dbReference>
<name>A0A9X9FWI0_PSEMA</name>
<dbReference type="Gene3D" id="3.30.750.70">
    <property type="entry name" value="4-hydroxybutyrate coenzyme like domains"/>
    <property type="match status" value="1"/>
</dbReference>
<dbReference type="InterPro" id="IPR026888">
    <property type="entry name" value="AcetylCoA_hyd_C"/>
</dbReference>
<gene>
    <name evidence="2" type="ORF">FIV41_20500</name>
</gene>
<protein>
    <recommendedName>
        <fullName evidence="1">Acetyl-CoA hydrolase/transferase C-terminal domain-containing protein</fullName>
    </recommendedName>
</protein>
<dbReference type="PANTHER" id="PTHR21432:SF20">
    <property type="entry name" value="ACETYL-COA HYDROLASE"/>
    <property type="match status" value="1"/>
</dbReference>
<organism evidence="2 3">
    <name type="scientific">Pseudomonas marginalis</name>
    <name type="common">Pseudomonas panacis</name>
    <dbReference type="NCBI Taxonomy" id="298"/>
    <lineage>
        <taxon>Bacteria</taxon>
        <taxon>Pseudomonadati</taxon>
        <taxon>Pseudomonadota</taxon>
        <taxon>Gammaproteobacteria</taxon>
        <taxon>Pseudomonadales</taxon>
        <taxon>Pseudomonadaceae</taxon>
        <taxon>Pseudomonas</taxon>
    </lineage>
</organism>
<dbReference type="GO" id="GO:0008775">
    <property type="term" value="F:acetate CoA-transferase activity"/>
    <property type="evidence" value="ECO:0007669"/>
    <property type="project" value="InterPro"/>
</dbReference>
<dbReference type="OrthoDB" id="9801795at2"/>
<dbReference type="Pfam" id="PF13336">
    <property type="entry name" value="AcetylCoA_hyd_C"/>
    <property type="match status" value="1"/>
</dbReference>
<evidence type="ECO:0000313" key="3">
    <source>
        <dbReference type="Proteomes" id="UP000316123"/>
    </source>
</evidence>
<sequence length="417" mass="45350">MVKLADIRMLASIIDGNKSIFLPGSSGAPTEFVSCLLRDREYSRNLEILTSYVPGINHLDIDRFAPGTRITGLFMQPALCEAQRQGRYRALPVSYAGFVRHVLDKLLIDLCVVQVSPPDAQGNCSLGPAVEFLPVVLRKSRKVLALINAQTPYIPGAPTLPYHAFDYVCDVDSALPQYITECDQATHAIATHIAPLVRDGSVLQVGLGKVPMALSRLLCDRRNLRFHSGMLSDGLIDLQEAGALDPDFQHTTCVLVGSQRLYQWAAEFKQLRIAGCEVTHNPHTLLDLDRFVAVNSALEVDLFGQCNLEHANGRAISGAGGAPDFARAARMSRGGSSIVALNATYNAGKGSRIVPSLSNMAITTLPRTDIDHVVTEYGMANLCGKSVHERAEAIISVSAPVFREELTHAWRQIAARL</sequence>
<comment type="caution">
    <text evidence="2">The sequence shown here is derived from an EMBL/GenBank/DDBJ whole genome shotgun (WGS) entry which is preliminary data.</text>
</comment>
<dbReference type="GO" id="GO:0006083">
    <property type="term" value="P:acetate metabolic process"/>
    <property type="evidence" value="ECO:0007669"/>
    <property type="project" value="InterPro"/>
</dbReference>
<feature type="domain" description="Acetyl-CoA hydrolase/transferase C-terminal" evidence="1">
    <location>
        <begin position="257"/>
        <end position="408"/>
    </location>
</feature>
<dbReference type="RefSeq" id="WP_074845590.1">
    <property type="nucleotide sequence ID" value="NZ_FNSU01000002.1"/>
</dbReference>
<reference evidence="2 3" key="1">
    <citation type="submission" date="2019-06" db="EMBL/GenBank/DDBJ databases">
        <title>Pseudomonas bimorpha sp. nov. isolated from bovine raw milk and skim milk concentrate.</title>
        <authorList>
            <person name="Hofmann K."/>
            <person name="Huptas C."/>
            <person name="Doll E."/>
            <person name="Scherer S."/>
            <person name="Wenning M."/>
        </authorList>
    </citation>
    <scope>NUCLEOTIDE SEQUENCE [LARGE SCALE GENOMIC DNA]</scope>
    <source>
        <strain evidence="2 3">DSM 13124</strain>
    </source>
</reference>
<dbReference type="InterPro" id="IPR038460">
    <property type="entry name" value="AcetylCoA_hyd_C_sf"/>
</dbReference>
<proteinExistence type="predicted"/>
<dbReference type="PANTHER" id="PTHR21432">
    <property type="entry name" value="ACETYL-COA HYDROLASE-RELATED"/>
    <property type="match status" value="1"/>
</dbReference>
<dbReference type="AlphaFoldDB" id="A0A9X9FWI0"/>
<dbReference type="SUPFAM" id="SSF100950">
    <property type="entry name" value="NagB/RpiA/CoA transferase-like"/>
    <property type="match status" value="2"/>
</dbReference>
<dbReference type="EMBL" id="VFEQ01000014">
    <property type="protein sequence ID" value="TWR56171.1"/>
    <property type="molecule type" value="Genomic_DNA"/>
</dbReference>
<dbReference type="InterPro" id="IPR046433">
    <property type="entry name" value="ActCoA_hydro"/>
</dbReference>
<evidence type="ECO:0000313" key="2">
    <source>
        <dbReference type="EMBL" id="TWR56171.1"/>
    </source>
</evidence>
<accession>A0A9X9FWI0</accession>
<dbReference type="Proteomes" id="UP000316123">
    <property type="component" value="Unassembled WGS sequence"/>
</dbReference>
<dbReference type="Gene3D" id="3.40.1080.10">
    <property type="entry name" value="Glutaconate Coenzyme A-transferase"/>
    <property type="match status" value="1"/>
</dbReference>